<dbReference type="SUPFAM" id="SSF51735">
    <property type="entry name" value="NAD(P)-binding Rossmann-fold domains"/>
    <property type="match status" value="1"/>
</dbReference>
<sequence length="252" mass="27328">MSEGQDSRIALVTGGYGGLGTAICKAFARDGYKVVSSYRSPERKAHAVEWQQEMAADGLEVGLVCMDVSDPESCRSGANELLEEYGRLDVLVNNAGITRDAVMKKMSVEQWHDVIHTNLDSVFNVTHPFLNRMLEQGFGRIVNISSVNGQKGQFGQVNYSAAKAGIHGFTKALAQEVARKGITVNTVSPGYAATDMVMSVSEEVREKIVAQIPVGRLAEPEEVARVVRFLADDESAFITGADYSINGGMHMH</sequence>
<dbReference type="Proteomes" id="UP000295830">
    <property type="component" value="Unassembled WGS sequence"/>
</dbReference>
<dbReference type="PANTHER" id="PTHR42879:SF2">
    <property type="entry name" value="3-OXOACYL-[ACYL-CARRIER-PROTEIN] REDUCTASE FABG"/>
    <property type="match status" value="1"/>
</dbReference>
<accession>A0A4R7JQD2</accession>
<dbReference type="PROSITE" id="PS00061">
    <property type="entry name" value="ADH_SHORT"/>
    <property type="match status" value="1"/>
</dbReference>
<dbReference type="GO" id="GO:0018454">
    <property type="term" value="F:acetoacetyl-CoA reductase activity"/>
    <property type="evidence" value="ECO:0007669"/>
    <property type="project" value="InterPro"/>
</dbReference>
<dbReference type="PRINTS" id="PR00081">
    <property type="entry name" value="GDHRDH"/>
</dbReference>
<dbReference type="RefSeq" id="WP_133736394.1">
    <property type="nucleotide sequence ID" value="NZ_SOAX01000004.1"/>
</dbReference>
<dbReference type="EMBL" id="SOAX01000004">
    <property type="protein sequence ID" value="TDT40392.1"/>
    <property type="molecule type" value="Genomic_DNA"/>
</dbReference>
<feature type="domain" description="Ketoreductase" evidence="3">
    <location>
        <begin position="8"/>
        <end position="194"/>
    </location>
</feature>
<gene>
    <name evidence="4" type="ORF">DES49_2158</name>
</gene>
<dbReference type="PANTHER" id="PTHR42879">
    <property type="entry name" value="3-OXOACYL-(ACYL-CARRIER-PROTEIN) REDUCTASE"/>
    <property type="match status" value="1"/>
</dbReference>
<keyword evidence="2" id="KW-0560">Oxidoreductase</keyword>
<dbReference type="GO" id="GO:0042619">
    <property type="term" value="P:poly-hydroxybutyrate biosynthetic process"/>
    <property type="evidence" value="ECO:0007669"/>
    <property type="project" value="InterPro"/>
</dbReference>
<proteinExistence type="inferred from homology"/>
<dbReference type="FunFam" id="3.40.50.720:FF:000173">
    <property type="entry name" value="3-oxoacyl-[acyl-carrier protein] reductase"/>
    <property type="match status" value="1"/>
</dbReference>
<dbReference type="NCBIfam" id="NF009466">
    <property type="entry name" value="PRK12826.1-2"/>
    <property type="match status" value="1"/>
</dbReference>
<dbReference type="OrthoDB" id="9804774at2"/>
<dbReference type="InterPro" id="IPR020904">
    <property type="entry name" value="Sc_DH/Rdtase_CS"/>
</dbReference>
<dbReference type="InterPro" id="IPR057326">
    <property type="entry name" value="KR_dom"/>
</dbReference>
<comment type="caution">
    <text evidence="4">The sequence shown here is derived from an EMBL/GenBank/DDBJ whole genome shotgun (WGS) entry which is preliminary data.</text>
</comment>
<organism evidence="4 5">
    <name type="scientific">Halospina denitrificans</name>
    <dbReference type="NCBI Taxonomy" id="332522"/>
    <lineage>
        <taxon>Bacteria</taxon>
        <taxon>Pseudomonadati</taxon>
        <taxon>Pseudomonadota</taxon>
        <taxon>Gammaproteobacteria</taxon>
        <taxon>Halospina</taxon>
    </lineage>
</organism>
<evidence type="ECO:0000313" key="5">
    <source>
        <dbReference type="Proteomes" id="UP000295830"/>
    </source>
</evidence>
<dbReference type="NCBIfam" id="NF009464">
    <property type="entry name" value="PRK12824.1"/>
    <property type="match status" value="1"/>
</dbReference>
<name>A0A4R7JQD2_9GAMM</name>
<evidence type="ECO:0000313" key="4">
    <source>
        <dbReference type="EMBL" id="TDT40392.1"/>
    </source>
</evidence>
<dbReference type="InterPro" id="IPR011283">
    <property type="entry name" value="Acetoacetyl-CoA_reductase"/>
</dbReference>
<evidence type="ECO:0000259" key="3">
    <source>
        <dbReference type="SMART" id="SM00822"/>
    </source>
</evidence>
<dbReference type="Pfam" id="PF13561">
    <property type="entry name" value="adh_short_C2"/>
    <property type="match status" value="1"/>
</dbReference>
<dbReference type="InterPro" id="IPR036291">
    <property type="entry name" value="NAD(P)-bd_dom_sf"/>
</dbReference>
<dbReference type="AlphaFoldDB" id="A0A4R7JQD2"/>
<dbReference type="Gene3D" id="3.40.50.720">
    <property type="entry name" value="NAD(P)-binding Rossmann-like Domain"/>
    <property type="match status" value="1"/>
</dbReference>
<reference evidence="4 5" key="1">
    <citation type="submission" date="2019-03" db="EMBL/GenBank/DDBJ databases">
        <title>Genomic Encyclopedia of Type Strains, Phase IV (KMG-IV): sequencing the most valuable type-strain genomes for metagenomic binning, comparative biology and taxonomic classification.</title>
        <authorList>
            <person name="Goeker M."/>
        </authorList>
    </citation>
    <scope>NUCLEOTIDE SEQUENCE [LARGE SCALE GENOMIC DNA]</scope>
    <source>
        <strain evidence="4 5">DSM 15505</strain>
    </source>
</reference>
<evidence type="ECO:0000256" key="1">
    <source>
        <dbReference type="ARBA" id="ARBA00006484"/>
    </source>
</evidence>
<dbReference type="GO" id="GO:0005737">
    <property type="term" value="C:cytoplasm"/>
    <property type="evidence" value="ECO:0007669"/>
    <property type="project" value="InterPro"/>
</dbReference>
<keyword evidence="5" id="KW-1185">Reference proteome</keyword>
<evidence type="ECO:0000256" key="2">
    <source>
        <dbReference type="ARBA" id="ARBA00023002"/>
    </source>
</evidence>
<dbReference type="InterPro" id="IPR002347">
    <property type="entry name" value="SDR_fam"/>
</dbReference>
<dbReference type="SMART" id="SM00822">
    <property type="entry name" value="PKS_KR"/>
    <property type="match status" value="1"/>
</dbReference>
<dbReference type="GO" id="GO:0032787">
    <property type="term" value="P:monocarboxylic acid metabolic process"/>
    <property type="evidence" value="ECO:0007669"/>
    <property type="project" value="UniProtKB-ARBA"/>
</dbReference>
<protein>
    <submittedName>
        <fullName evidence="4">3-oxoacyl-[acyl-carrier-protein] reductase</fullName>
    </submittedName>
</protein>
<dbReference type="PRINTS" id="PR00080">
    <property type="entry name" value="SDRFAMILY"/>
</dbReference>
<dbReference type="CDD" id="cd05333">
    <property type="entry name" value="BKR_SDR_c"/>
    <property type="match status" value="1"/>
</dbReference>
<dbReference type="NCBIfam" id="TIGR01829">
    <property type="entry name" value="AcAcCoA_reduct"/>
    <property type="match status" value="1"/>
</dbReference>
<comment type="similarity">
    <text evidence="1">Belongs to the short-chain dehydrogenases/reductases (SDR) family.</text>
</comment>
<dbReference type="InterPro" id="IPR050259">
    <property type="entry name" value="SDR"/>
</dbReference>